<evidence type="ECO:0000256" key="2">
    <source>
        <dbReference type="ARBA" id="ARBA00022723"/>
    </source>
</evidence>
<reference evidence="9" key="1">
    <citation type="journal article" date="2015" name="Nat. Genet.">
        <title>The pineapple genome and the evolution of CAM photosynthesis.</title>
        <authorList>
            <person name="Ming R."/>
            <person name="VanBuren R."/>
            <person name="Wai C.M."/>
            <person name="Tang H."/>
            <person name="Schatz M.C."/>
            <person name="Bowers J.E."/>
            <person name="Lyons E."/>
            <person name="Wang M.L."/>
            <person name="Chen J."/>
            <person name="Biggers E."/>
            <person name="Zhang J."/>
            <person name="Huang L."/>
            <person name="Zhang L."/>
            <person name="Miao W."/>
            <person name="Zhang J."/>
            <person name="Ye Z."/>
            <person name="Miao C."/>
            <person name="Lin Z."/>
            <person name="Wang H."/>
            <person name="Zhou H."/>
            <person name="Yim W.C."/>
            <person name="Priest H.D."/>
            <person name="Zheng C."/>
            <person name="Woodhouse M."/>
            <person name="Edger P.P."/>
            <person name="Guyot R."/>
            <person name="Guo H.B."/>
            <person name="Guo H."/>
            <person name="Zheng G."/>
            <person name="Singh R."/>
            <person name="Sharma A."/>
            <person name="Min X."/>
            <person name="Zheng Y."/>
            <person name="Lee H."/>
            <person name="Gurtowski J."/>
            <person name="Sedlazeck F.J."/>
            <person name="Harkess A."/>
            <person name="McKain M.R."/>
            <person name="Liao Z."/>
            <person name="Fang J."/>
            <person name="Liu J."/>
            <person name="Zhang X."/>
            <person name="Zhang Q."/>
            <person name="Hu W."/>
            <person name="Qin Y."/>
            <person name="Wang K."/>
            <person name="Chen L.Y."/>
            <person name="Shirley N."/>
            <person name="Lin Y.R."/>
            <person name="Liu L.Y."/>
            <person name="Hernandez A.G."/>
            <person name="Wright C.L."/>
            <person name="Bulone V."/>
            <person name="Tuskan G.A."/>
            <person name="Heath K."/>
            <person name="Zee F."/>
            <person name="Moore P.H."/>
            <person name="Sunkar R."/>
            <person name="Leebens-Mack J.H."/>
            <person name="Mockler T."/>
            <person name="Bennetzen J.L."/>
            <person name="Freeling M."/>
            <person name="Sankoff D."/>
            <person name="Paterson A.H."/>
            <person name="Zhu X."/>
            <person name="Yang X."/>
            <person name="Smith J.A."/>
            <person name="Cushman J.C."/>
            <person name="Paull R.E."/>
            <person name="Yu Q."/>
        </authorList>
    </citation>
    <scope>NUCLEOTIDE SEQUENCE [LARGE SCALE GENOMIC DNA]</scope>
    <source>
        <strain evidence="9">cv. F153</strain>
    </source>
</reference>
<dbReference type="AlphaFoldDB" id="A0A6P5EPT6"/>
<dbReference type="Proteomes" id="UP000515123">
    <property type="component" value="Linkage group 4"/>
</dbReference>
<protein>
    <submittedName>
        <fullName evidence="10">Uncharacterized protein LOC109708396 isoform X1</fullName>
    </submittedName>
</protein>
<keyword evidence="9" id="KW-1185">Reference proteome</keyword>
<feature type="binding site" evidence="6">
    <location>
        <position position="314"/>
    </location>
    <ligand>
        <name>Fe cation</name>
        <dbReference type="ChEBI" id="CHEBI:24875"/>
        <note>catalytic</note>
    </ligand>
</feature>
<evidence type="ECO:0000256" key="5">
    <source>
        <dbReference type="ARBA" id="ARBA00023004"/>
    </source>
</evidence>
<evidence type="ECO:0000313" key="10">
    <source>
        <dbReference type="RefSeq" id="XP_020085706.1"/>
    </source>
</evidence>
<dbReference type="Gene3D" id="2.60.120.590">
    <property type="entry name" value="Alpha-ketoglutarate-dependent dioxygenase AlkB-like"/>
    <property type="match status" value="1"/>
</dbReference>
<dbReference type="GO" id="GO:0005737">
    <property type="term" value="C:cytoplasm"/>
    <property type="evidence" value="ECO:0007669"/>
    <property type="project" value="TreeGrafter"/>
</dbReference>
<evidence type="ECO:0000259" key="8">
    <source>
        <dbReference type="PROSITE" id="PS51471"/>
    </source>
</evidence>
<evidence type="ECO:0000256" key="1">
    <source>
        <dbReference type="ARBA" id="ARBA00007879"/>
    </source>
</evidence>
<reference evidence="10" key="2">
    <citation type="submission" date="2025-08" db="UniProtKB">
        <authorList>
            <consortium name="RefSeq"/>
        </authorList>
    </citation>
    <scope>IDENTIFICATION</scope>
    <source>
        <tissue evidence="10">Leaf</tissue>
    </source>
</reference>
<dbReference type="GO" id="GO:0008198">
    <property type="term" value="F:ferrous iron binding"/>
    <property type="evidence" value="ECO:0007669"/>
    <property type="project" value="TreeGrafter"/>
</dbReference>
<dbReference type="InterPro" id="IPR005123">
    <property type="entry name" value="Oxoglu/Fe-dep_dioxygenase_dom"/>
</dbReference>
<keyword evidence="3" id="KW-0223">Dioxygenase</keyword>
<feature type="domain" description="Fe2OG dioxygenase" evidence="8">
    <location>
        <begin position="236"/>
        <end position="347"/>
    </location>
</feature>
<organism evidence="9 10">
    <name type="scientific">Ananas comosus</name>
    <name type="common">Pineapple</name>
    <name type="synonym">Ananas ananas</name>
    <dbReference type="NCBI Taxonomy" id="4615"/>
    <lineage>
        <taxon>Eukaryota</taxon>
        <taxon>Viridiplantae</taxon>
        <taxon>Streptophyta</taxon>
        <taxon>Embryophyta</taxon>
        <taxon>Tracheophyta</taxon>
        <taxon>Spermatophyta</taxon>
        <taxon>Magnoliopsida</taxon>
        <taxon>Liliopsida</taxon>
        <taxon>Poales</taxon>
        <taxon>Bromeliaceae</taxon>
        <taxon>Bromelioideae</taxon>
        <taxon>Ananas</taxon>
    </lineage>
</organism>
<dbReference type="GO" id="GO:0035516">
    <property type="term" value="F:broad specificity oxidative DNA demethylase activity"/>
    <property type="evidence" value="ECO:0007669"/>
    <property type="project" value="TreeGrafter"/>
</dbReference>
<name>A0A6P5EPT6_ANACO</name>
<dbReference type="SUPFAM" id="SSF51197">
    <property type="entry name" value="Clavaminate synthase-like"/>
    <property type="match status" value="1"/>
</dbReference>
<evidence type="ECO:0000256" key="7">
    <source>
        <dbReference type="SAM" id="MobiDB-lite"/>
    </source>
</evidence>
<dbReference type="Pfam" id="PF13532">
    <property type="entry name" value="2OG-FeII_Oxy_2"/>
    <property type="match status" value="1"/>
</dbReference>
<sequence>MLLRLLRGSSSYTSKPFSSPLPNLSLLPISSSSRTKATTMGARTLDQYSATRRSPPRRRRRRRGSIASPKLMRNSGPKFASVEPEELPFDICKTESNDSLTKINREMIKELEGPKNSLHQNMHLRSGMVLLKNFLDHHNQVKIIQKCRDLGIGSGGFYRPRFRDGAKLHLRMMCLGMNWDAESRLYQDERLIDGAKAPNIPQEFSDLVDKAIHASHDFLREKYKNINVEAEVPKMSPEICIVNFYSNYGRLGLHQDRDETKESLHKGLPVVSFSLGDSAEFLYGTNRDVASACKVLLESGDVLIFGGKSRLIFHGVSSILPSTAPKQLIDEASLRPGRLNLTFRQYSPSFVR</sequence>
<keyword evidence="5 6" id="KW-0408">Iron</keyword>
<comment type="cofactor">
    <cofactor evidence="6">
        <name>Fe(2+)</name>
        <dbReference type="ChEBI" id="CHEBI:29033"/>
    </cofactor>
    <text evidence="6">Binds 1 Fe(2+) ion per subunit.</text>
</comment>
<proteinExistence type="inferred from homology"/>
<dbReference type="InterPro" id="IPR027450">
    <property type="entry name" value="AlkB-like"/>
</dbReference>
<dbReference type="GO" id="GO:0035515">
    <property type="term" value="F:oxidative RNA demethylase activity"/>
    <property type="evidence" value="ECO:0007669"/>
    <property type="project" value="TreeGrafter"/>
</dbReference>
<gene>
    <name evidence="10" type="primary">LOC109708396</name>
</gene>
<evidence type="ECO:0000256" key="4">
    <source>
        <dbReference type="ARBA" id="ARBA00023002"/>
    </source>
</evidence>
<keyword evidence="4" id="KW-0560">Oxidoreductase</keyword>
<accession>A0A6P5EPT6</accession>
<dbReference type="PANTHER" id="PTHR16557">
    <property type="entry name" value="ALKYLATED DNA REPAIR PROTEIN ALKB-RELATED"/>
    <property type="match status" value="1"/>
</dbReference>
<dbReference type="OrthoDB" id="6614653at2759"/>
<dbReference type="RefSeq" id="XP_020085706.1">
    <property type="nucleotide sequence ID" value="XM_020230117.1"/>
</dbReference>
<feature type="compositionally biased region" description="Basic residues" evidence="7">
    <location>
        <begin position="54"/>
        <end position="64"/>
    </location>
</feature>
<comment type="similarity">
    <text evidence="1">Belongs to the alkB family.</text>
</comment>
<feature type="region of interest" description="Disordered" evidence="7">
    <location>
        <begin position="1"/>
        <end position="81"/>
    </location>
</feature>
<dbReference type="PROSITE" id="PS51471">
    <property type="entry name" value="FE2OG_OXY"/>
    <property type="match status" value="1"/>
</dbReference>
<dbReference type="GeneID" id="109708396"/>
<dbReference type="PANTHER" id="PTHR16557:SF2">
    <property type="entry name" value="NUCLEIC ACID DIOXYGENASE ALKBH1"/>
    <property type="match status" value="1"/>
</dbReference>
<feature type="binding site" evidence="6">
    <location>
        <position position="254"/>
    </location>
    <ligand>
        <name>Fe cation</name>
        <dbReference type="ChEBI" id="CHEBI:24875"/>
        <note>catalytic</note>
    </ligand>
</feature>
<dbReference type="InterPro" id="IPR037151">
    <property type="entry name" value="AlkB-like_sf"/>
</dbReference>
<keyword evidence="2 6" id="KW-0479">Metal-binding</keyword>
<dbReference type="InterPro" id="IPR004574">
    <property type="entry name" value="Alkb"/>
</dbReference>
<feature type="binding site" evidence="6">
    <location>
        <position position="256"/>
    </location>
    <ligand>
        <name>Fe cation</name>
        <dbReference type="ChEBI" id="CHEBI:24875"/>
        <note>catalytic</note>
    </ligand>
</feature>
<feature type="compositionally biased region" description="Low complexity" evidence="7">
    <location>
        <begin position="9"/>
        <end position="33"/>
    </location>
</feature>
<dbReference type="GO" id="GO:0035513">
    <property type="term" value="P:oxidative RNA demethylation"/>
    <property type="evidence" value="ECO:0007669"/>
    <property type="project" value="TreeGrafter"/>
</dbReference>
<evidence type="ECO:0000256" key="3">
    <source>
        <dbReference type="ARBA" id="ARBA00022964"/>
    </source>
</evidence>
<evidence type="ECO:0000256" key="6">
    <source>
        <dbReference type="PIRSR" id="PIRSR604574-2"/>
    </source>
</evidence>
<evidence type="ECO:0000313" key="9">
    <source>
        <dbReference type="Proteomes" id="UP000515123"/>
    </source>
</evidence>